<feature type="domain" description="Polymerase beta nucleotidyltransferase" evidence="1">
    <location>
        <begin position="37"/>
        <end position="68"/>
    </location>
</feature>
<organism evidence="2 3">
    <name type="scientific">Bipolaricaulis sibiricus</name>
    <dbReference type="NCBI Taxonomy" id="2501609"/>
    <lineage>
        <taxon>Bacteria</taxon>
        <taxon>Candidatus Bipolaricaulota</taxon>
        <taxon>Candidatus Bipolaricaulia</taxon>
        <taxon>Candidatus Bipolaricaulales</taxon>
        <taxon>Candidatus Bipolaricaulaceae</taxon>
        <taxon>Candidatus Bipolaricaulis</taxon>
    </lineage>
</organism>
<dbReference type="Proteomes" id="UP000287233">
    <property type="component" value="Chromosome"/>
</dbReference>
<gene>
    <name evidence="2" type="ORF">BIP78_1637</name>
</gene>
<proteinExistence type="predicted"/>
<dbReference type="AlphaFoldDB" id="A0A410FWQ5"/>
<reference evidence="3" key="1">
    <citation type="submission" date="2018-12" db="EMBL/GenBank/DDBJ databases">
        <title>Complete genome sequence of an uncultured bacterium of the candidate phylum Bipolaricaulota.</title>
        <authorList>
            <person name="Kadnikov V.V."/>
            <person name="Mardanov A.V."/>
            <person name="Beletsky A.V."/>
            <person name="Frank Y.A."/>
            <person name="Karnachuk O.V."/>
            <person name="Ravin N.V."/>
        </authorList>
    </citation>
    <scope>NUCLEOTIDE SEQUENCE [LARGE SCALE GENOMIC DNA]</scope>
</reference>
<evidence type="ECO:0000313" key="3">
    <source>
        <dbReference type="Proteomes" id="UP000287233"/>
    </source>
</evidence>
<dbReference type="InterPro" id="IPR041633">
    <property type="entry name" value="Polbeta"/>
</dbReference>
<dbReference type="KEGG" id="bih:BIP78_1637"/>
<name>A0A410FWQ5_BIPS1</name>
<protein>
    <recommendedName>
        <fullName evidence="1">Polymerase beta nucleotidyltransferase domain-containing protein</fullName>
    </recommendedName>
</protein>
<sequence>MYAMNPSCSIWPELTMLITKTVGIADVIREELAPLADRIELAYVYGSFAAGEADTESDVDVMVVGDVGIRDLATPLRRAGERLAREVNATVYSPQAYRDELGRQGSFVARAHTGPRIPLFEGHDGPG</sequence>
<evidence type="ECO:0000259" key="1">
    <source>
        <dbReference type="Pfam" id="PF18765"/>
    </source>
</evidence>
<dbReference type="EMBL" id="CP034928">
    <property type="protein sequence ID" value="QAA77401.1"/>
    <property type="molecule type" value="Genomic_DNA"/>
</dbReference>
<dbReference type="Pfam" id="PF18765">
    <property type="entry name" value="Polbeta"/>
    <property type="match status" value="1"/>
</dbReference>
<evidence type="ECO:0000313" key="2">
    <source>
        <dbReference type="EMBL" id="QAA77401.1"/>
    </source>
</evidence>
<dbReference type="InterPro" id="IPR043519">
    <property type="entry name" value="NT_sf"/>
</dbReference>
<dbReference type="Gene3D" id="3.30.460.10">
    <property type="entry name" value="Beta Polymerase, domain 2"/>
    <property type="match status" value="1"/>
</dbReference>
<dbReference type="SUPFAM" id="SSF81301">
    <property type="entry name" value="Nucleotidyltransferase"/>
    <property type="match status" value="1"/>
</dbReference>
<accession>A0A410FWQ5</accession>